<dbReference type="Pfam" id="PF00588">
    <property type="entry name" value="SpoU_methylase"/>
    <property type="match status" value="1"/>
</dbReference>
<dbReference type="Proteomes" id="UP000015340">
    <property type="component" value="Unassembled WGS sequence"/>
</dbReference>
<reference evidence="5 6" key="1">
    <citation type="journal article" date="2014" name="J. Clin. Microbiol.">
        <title>Characterization of Streptococcus tigurinus Small-Colony Variants Causing Prosthetic Joint Infection by Comparative Whole-Genome Analyses.</title>
        <authorList>
            <person name="Zbinden A."/>
            <person name="Quiblier C."/>
            <person name="Hernandez D."/>
            <person name="Herzog K."/>
            <person name="Bodler P."/>
            <person name="Senn M.M."/>
            <person name="Gizard Y."/>
            <person name="Schrenzel J."/>
            <person name="Francois P."/>
        </authorList>
    </citation>
    <scope>NUCLEOTIDE SEQUENCE [LARGE SCALE GENOMIC DNA]</scope>
    <source>
        <strain evidence="5 6">2426</strain>
    </source>
</reference>
<dbReference type="PANTHER" id="PTHR43191">
    <property type="entry name" value="RRNA METHYLTRANSFERASE 3"/>
    <property type="match status" value="1"/>
</dbReference>
<organism evidence="5 6">
    <name type="scientific">Streptococcus oralis subsp. tigurinus 2426</name>
    <dbReference type="NCBI Taxonomy" id="1333865"/>
    <lineage>
        <taxon>Bacteria</taxon>
        <taxon>Bacillati</taxon>
        <taxon>Bacillota</taxon>
        <taxon>Bacilli</taxon>
        <taxon>Lactobacillales</taxon>
        <taxon>Streptococcaceae</taxon>
        <taxon>Streptococcus</taxon>
    </lineage>
</organism>
<dbReference type="Pfam" id="PF22435">
    <property type="entry name" value="MRM3-like_sub_bind"/>
    <property type="match status" value="1"/>
</dbReference>
<gene>
    <name evidence="5" type="ORF">L698_06500</name>
</gene>
<protein>
    <submittedName>
        <fullName evidence="5">RNA methyltransferase</fullName>
    </submittedName>
</protein>
<dbReference type="Gene3D" id="3.40.1280.10">
    <property type="match status" value="1"/>
</dbReference>
<dbReference type="PATRIC" id="fig|1333865.3.peg.1287"/>
<comment type="caution">
    <text evidence="5">The sequence shown here is derived from an EMBL/GenBank/DDBJ whole genome shotgun (WGS) entry which is preliminary data.</text>
</comment>
<evidence type="ECO:0000313" key="5">
    <source>
        <dbReference type="EMBL" id="EPX89636.1"/>
    </source>
</evidence>
<dbReference type="SUPFAM" id="SSF75217">
    <property type="entry name" value="alpha/beta knot"/>
    <property type="match status" value="1"/>
</dbReference>
<evidence type="ECO:0000256" key="3">
    <source>
        <dbReference type="ARBA" id="ARBA00022679"/>
    </source>
</evidence>
<comment type="similarity">
    <text evidence="1">Belongs to the class IV-like SAM-binding methyltransferase superfamily. RNA methyltransferase TrmH family.</text>
</comment>
<dbReference type="SMART" id="SM00967">
    <property type="entry name" value="SpoU_sub_bind"/>
    <property type="match status" value="1"/>
</dbReference>
<dbReference type="CDD" id="cd18095">
    <property type="entry name" value="SpoU-like_rRNA-MTase"/>
    <property type="match status" value="1"/>
</dbReference>
<keyword evidence="2 5" id="KW-0489">Methyltransferase</keyword>
<evidence type="ECO:0000313" key="6">
    <source>
        <dbReference type="Proteomes" id="UP000015340"/>
    </source>
</evidence>
<dbReference type="AlphaFoldDB" id="S9R7L6"/>
<dbReference type="Gene3D" id="3.30.1330.30">
    <property type="match status" value="1"/>
</dbReference>
<proteinExistence type="inferred from homology"/>
<dbReference type="GO" id="GO:0005737">
    <property type="term" value="C:cytoplasm"/>
    <property type="evidence" value="ECO:0007669"/>
    <property type="project" value="UniProtKB-ARBA"/>
</dbReference>
<name>S9R7L6_STROR</name>
<dbReference type="GO" id="GO:0006396">
    <property type="term" value="P:RNA processing"/>
    <property type="evidence" value="ECO:0007669"/>
    <property type="project" value="InterPro"/>
</dbReference>
<evidence type="ECO:0000256" key="2">
    <source>
        <dbReference type="ARBA" id="ARBA00022603"/>
    </source>
</evidence>
<dbReference type="SUPFAM" id="SSF55315">
    <property type="entry name" value="L30e-like"/>
    <property type="match status" value="1"/>
</dbReference>
<dbReference type="InterPro" id="IPR001537">
    <property type="entry name" value="SpoU_MeTrfase"/>
</dbReference>
<feature type="domain" description="RNA 2-O ribose methyltransferase substrate binding" evidence="4">
    <location>
        <begin position="29"/>
        <end position="95"/>
    </location>
</feature>
<dbReference type="InterPro" id="IPR013123">
    <property type="entry name" value="SpoU_subst-bd"/>
</dbReference>
<keyword evidence="3 5" id="KW-0808">Transferase</keyword>
<dbReference type="InterPro" id="IPR029028">
    <property type="entry name" value="Alpha/beta_knot_MTases"/>
</dbReference>
<dbReference type="EMBL" id="ASXA01000003">
    <property type="protein sequence ID" value="EPX89636.1"/>
    <property type="molecule type" value="Genomic_DNA"/>
</dbReference>
<sequence>MTIITSKANSVVKNAKKLHQKKYRKSAYLIEGWHLFEEAVQAGVTIEKIFALENYRDQLAAFPQTIWASEEILLDLADTQTPQGIVAVIQKEEMGQPDLRQGKFLFLEDVQDPGNVGTMIRTADAAGFTGVIVSDKSADIYSLKTLRSMQGSHFHLPIYRMPVAAFVEGAKKSNLPILATTLSRDSKDYRELYPLENFALVMGNEGQGISPAMVESAEQLVHIGMKGRAESLNVAVAAGILMFYFS</sequence>
<dbReference type="InterPro" id="IPR053888">
    <property type="entry name" value="MRM3-like_sub_bind"/>
</dbReference>
<dbReference type="GO" id="GO:0032259">
    <property type="term" value="P:methylation"/>
    <property type="evidence" value="ECO:0007669"/>
    <property type="project" value="UniProtKB-KW"/>
</dbReference>
<dbReference type="GO" id="GO:0003723">
    <property type="term" value="F:RNA binding"/>
    <property type="evidence" value="ECO:0007669"/>
    <property type="project" value="InterPro"/>
</dbReference>
<dbReference type="PANTHER" id="PTHR43191:SF2">
    <property type="entry name" value="RRNA METHYLTRANSFERASE 3, MITOCHONDRIAL"/>
    <property type="match status" value="1"/>
</dbReference>
<evidence type="ECO:0000256" key="1">
    <source>
        <dbReference type="ARBA" id="ARBA00007228"/>
    </source>
</evidence>
<dbReference type="InterPro" id="IPR029064">
    <property type="entry name" value="Ribosomal_eL30-like_sf"/>
</dbReference>
<dbReference type="InterPro" id="IPR029026">
    <property type="entry name" value="tRNA_m1G_MTases_N"/>
</dbReference>
<dbReference type="RefSeq" id="WP_007522393.1">
    <property type="nucleotide sequence ID" value="NZ_ASXA01000003.1"/>
</dbReference>
<dbReference type="GO" id="GO:0008173">
    <property type="term" value="F:RNA methyltransferase activity"/>
    <property type="evidence" value="ECO:0007669"/>
    <property type="project" value="InterPro"/>
</dbReference>
<evidence type="ECO:0000259" key="4">
    <source>
        <dbReference type="SMART" id="SM00967"/>
    </source>
</evidence>
<dbReference type="InterPro" id="IPR051259">
    <property type="entry name" value="rRNA_Methyltransferase"/>
</dbReference>
<accession>S9R7L6</accession>